<evidence type="ECO:0000313" key="3">
    <source>
        <dbReference type="EMBL" id="QSF43575.1"/>
    </source>
</evidence>
<reference evidence="3 4" key="1">
    <citation type="submission" date="2021-02" db="EMBL/GenBank/DDBJ databases">
        <title>Paenibacillus tianjinensis sp. nov.</title>
        <authorList>
            <person name="Liu H."/>
        </authorList>
    </citation>
    <scope>NUCLEOTIDE SEQUENCE [LARGE SCALE GENOMIC DNA]</scope>
    <source>
        <strain evidence="3 4">TB2019</strain>
    </source>
</reference>
<dbReference type="CDD" id="cd22341">
    <property type="entry name" value="NucS-like"/>
    <property type="match status" value="1"/>
</dbReference>
<gene>
    <name evidence="3" type="ORF">JRJ22_20145</name>
</gene>
<evidence type="ECO:0000313" key="4">
    <source>
        <dbReference type="Proteomes" id="UP000663452"/>
    </source>
</evidence>
<keyword evidence="1" id="KW-0238">DNA-binding</keyword>
<dbReference type="PANTHER" id="PTHR38814:SF1">
    <property type="entry name" value="ENDONUCLEASE NUCS"/>
    <property type="match status" value="1"/>
</dbReference>
<proteinExistence type="predicted"/>
<accession>A0ABX7L604</accession>
<dbReference type="InterPro" id="IPR048301">
    <property type="entry name" value="NucS_C"/>
</dbReference>
<dbReference type="EMBL" id="CP070969">
    <property type="protein sequence ID" value="QSF43575.1"/>
    <property type="molecule type" value="Genomic_DNA"/>
</dbReference>
<evidence type="ECO:0000259" key="2">
    <source>
        <dbReference type="Pfam" id="PF01939"/>
    </source>
</evidence>
<dbReference type="RefSeq" id="WP_206101208.1">
    <property type="nucleotide sequence ID" value="NZ_CP070969.1"/>
</dbReference>
<name>A0ABX7L604_9BACL</name>
<dbReference type="Pfam" id="PF01939">
    <property type="entry name" value="NucS_C"/>
    <property type="match status" value="1"/>
</dbReference>
<evidence type="ECO:0000256" key="1">
    <source>
        <dbReference type="ARBA" id="ARBA00023125"/>
    </source>
</evidence>
<keyword evidence="4" id="KW-1185">Reference proteome</keyword>
<dbReference type="InterPro" id="IPR002793">
    <property type="entry name" value="Endonuclease_NucS"/>
</dbReference>
<dbReference type="Gene3D" id="3.40.1350.10">
    <property type="match status" value="1"/>
</dbReference>
<feature type="domain" description="Endonuclease NucS C-terminal" evidence="2">
    <location>
        <begin position="178"/>
        <end position="250"/>
    </location>
</feature>
<organism evidence="3 4">
    <name type="scientific">Paenibacillus tianjinensis</name>
    <dbReference type="NCBI Taxonomy" id="2810347"/>
    <lineage>
        <taxon>Bacteria</taxon>
        <taxon>Bacillati</taxon>
        <taxon>Bacillota</taxon>
        <taxon>Bacilli</taxon>
        <taxon>Bacillales</taxon>
        <taxon>Paenibacillaceae</taxon>
        <taxon>Paenibacillus</taxon>
    </lineage>
</organism>
<dbReference type="PANTHER" id="PTHR38814">
    <property type="entry name" value="ENDONUCLEASE NUCS"/>
    <property type="match status" value="1"/>
</dbReference>
<dbReference type="InterPro" id="IPR011856">
    <property type="entry name" value="tRNA_endonuc-like_dom_sf"/>
</dbReference>
<protein>
    <submittedName>
        <fullName evidence="3">DUF91 domain-containing protein</fullName>
    </submittedName>
</protein>
<dbReference type="Proteomes" id="UP000663452">
    <property type="component" value="Chromosome"/>
</dbReference>
<sequence>MNNFYSEIGNSEEVSDRILTKSLKIVPHKFDEFSYVKLNSKELSYLLKTNKLDPGSKEFLLSLIPYISTSLNMVCDENGIPANQRIVSELLCVDVRTIRRNMNKLEESKLIHKISTRNETFYVMNPYLIHHNEELDLDVVAIFDLIGYIAEFCSDKVITKNNKDSQYKTKLHTRIKTEKDIERYLANNLDIIESGMKLLKTQYEVKDGIIDILARDKNNVLCIIELKVKNNDPRLTQQSVYYPQQFKEEVRMITICPDYSTQLCESLQSLDGVEIKQYYYDEDRLMIKDFIQ</sequence>